<dbReference type="PANTHER" id="PTHR23152:SF4">
    <property type="entry name" value="2-OXOADIPATE DEHYDROGENASE COMPLEX COMPONENT E1"/>
    <property type="match status" value="1"/>
</dbReference>
<dbReference type="InterPro" id="IPR032106">
    <property type="entry name" value="2-oxogl_dehyd_N"/>
</dbReference>
<dbReference type="GO" id="GO:0030976">
    <property type="term" value="F:thiamine pyrophosphate binding"/>
    <property type="evidence" value="ECO:0007669"/>
    <property type="project" value="InterPro"/>
</dbReference>
<dbReference type="Pfam" id="PF16078">
    <property type="entry name" value="2-oxogl_dehyd_N"/>
    <property type="match status" value="1"/>
</dbReference>
<reference evidence="6" key="1">
    <citation type="submission" date="2018-05" db="EMBL/GenBank/DDBJ databases">
        <authorList>
            <person name="Lanie J.A."/>
            <person name="Ng W.-L."/>
            <person name="Kazmierczak K.M."/>
            <person name="Andrzejewski T.M."/>
            <person name="Davidsen T.M."/>
            <person name="Wayne K.J."/>
            <person name="Tettelin H."/>
            <person name="Glass J.I."/>
            <person name="Rusch D."/>
            <person name="Podicherti R."/>
            <person name="Tsui H.-C.T."/>
            <person name="Winkler M.E."/>
        </authorList>
    </citation>
    <scope>NUCLEOTIDE SEQUENCE</scope>
</reference>
<dbReference type="InterPro" id="IPR011603">
    <property type="entry name" value="2oxoglutarate_DH_E1"/>
</dbReference>
<dbReference type="EMBL" id="UINC01046519">
    <property type="protein sequence ID" value="SVB54647.1"/>
    <property type="molecule type" value="Genomic_DNA"/>
</dbReference>
<dbReference type="GO" id="GO:0006099">
    <property type="term" value="P:tricarboxylic acid cycle"/>
    <property type="evidence" value="ECO:0007669"/>
    <property type="project" value="TreeGrafter"/>
</dbReference>
<dbReference type="Gene3D" id="1.10.287.1150">
    <property type="entry name" value="TPP helical domain"/>
    <property type="match status" value="1"/>
</dbReference>
<dbReference type="InterPro" id="IPR029061">
    <property type="entry name" value="THDP-binding"/>
</dbReference>
<dbReference type="GO" id="GO:0045252">
    <property type="term" value="C:oxoglutarate dehydrogenase complex"/>
    <property type="evidence" value="ECO:0007669"/>
    <property type="project" value="TreeGrafter"/>
</dbReference>
<evidence type="ECO:0000256" key="3">
    <source>
        <dbReference type="ARBA" id="ARBA00023052"/>
    </source>
</evidence>
<protein>
    <recommendedName>
        <fullName evidence="7">2-oxoglutarate dehydrogenase E1 component</fullName>
    </recommendedName>
</protein>
<evidence type="ECO:0000313" key="6">
    <source>
        <dbReference type="EMBL" id="SVB54647.1"/>
    </source>
</evidence>
<feature type="domain" description="Dehydrogenase E1 component" evidence="4">
    <location>
        <begin position="188"/>
        <end position="403"/>
    </location>
</feature>
<keyword evidence="2" id="KW-0560">Oxidoreductase</keyword>
<dbReference type="SUPFAM" id="SSF52518">
    <property type="entry name" value="Thiamin diphosphate-binding fold (THDP-binding)"/>
    <property type="match status" value="1"/>
</dbReference>
<dbReference type="Gene3D" id="3.40.50.970">
    <property type="match status" value="1"/>
</dbReference>
<dbReference type="GO" id="GO:0005829">
    <property type="term" value="C:cytosol"/>
    <property type="evidence" value="ECO:0007669"/>
    <property type="project" value="TreeGrafter"/>
</dbReference>
<organism evidence="6">
    <name type="scientific">marine metagenome</name>
    <dbReference type="NCBI Taxonomy" id="408172"/>
    <lineage>
        <taxon>unclassified sequences</taxon>
        <taxon>metagenomes</taxon>
        <taxon>ecological metagenomes</taxon>
    </lineage>
</organism>
<dbReference type="GO" id="GO:0004591">
    <property type="term" value="F:oxoglutarate dehydrogenase (succinyl-transferring) activity"/>
    <property type="evidence" value="ECO:0007669"/>
    <property type="project" value="TreeGrafter"/>
</dbReference>
<gene>
    <name evidence="6" type="ORF">METZ01_LOCUS207501</name>
</gene>
<sequence length="403" mass="45529">MDNFSFLNAAHTVFFADLYDQYLKDPDSVEPSWRAFFQGYDFGSNKLFQGEIVEGVTSQIPDHVQKEFNVINLINGYRSRGHLFTRTNPVRDRRSYNPSLAIEHFDLSNDDLDTVFNAGEILGIGPQPLQIIIQHLREIYCDSIGVEYMYIRNPRMIDWIQNKLNVNNNHPQLSVDQKKQLLGKLVEAVSFENFLHTKYVGQKRFSLEGGESLIPALDILIEIAAEKGVKEFVMGMAHRGRLSTLVNIFGKSARNIFSEFEGKDYEEKIFDGDVKYHLGWTSNRETIKGKKINLNIAPNPSHLEAVGSIVNGIVRSKQDSHFPENFEKVLPIIVHGDAAIAGQGLVYELVQMSRLDGYQTNGTIHIVVNNQIGFTTNYLDARSSTYCTDVGKVTLSPVLHVNA</sequence>
<name>A0A382EXT1_9ZZZZ</name>
<proteinExistence type="predicted"/>
<evidence type="ECO:0008006" key="7">
    <source>
        <dbReference type="Google" id="ProtNLM"/>
    </source>
</evidence>
<dbReference type="AlphaFoldDB" id="A0A382EXT1"/>
<dbReference type="PANTHER" id="PTHR23152">
    <property type="entry name" value="2-OXOGLUTARATE DEHYDROGENASE"/>
    <property type="match status" value="1"/>
</dbReference>
<evidence type="ECO:0000256" key="2">
    <source>
        <dbReference type="ARBA" id="ARBA00023002"/>
    </source>
</evidence>
<feature type="domain" description="2-oxoglutarate dehydrogenase E1 component N-terminal" evidence="5">
    <location>
        <begin position="5"/>
        <end position="43"/>
    </location>
</feature>
<dbReference type="InterPro" id="IPR001017">
    <property type="entry name" value="DH_E1"/>
</dbReference>
<keyword evidence="3" id="KW-0786">Thiamine pyrophosphate</keyword>
<comment type="cofactor">
    <cofactor evidence="1">
        <name>thiamine diphosphate</name>
        <dbReference type="ChEBI" id="CHEBI:58937"/>
    </cofactor>
</comment>
<feature type="non-terminal residue" evidence="6">
    <location>
        <position position="403"/>
    </location>
</feature>
<evidence type="ECO:0000259" key="5">
    <source>
        <dbReference type="Pfam" id="PF16078"/>
    </source>
</evidence>
<dbReference type="Pfam" id="PF00676">
    <property type="entry name" value="E1_dh"/>
    <property type="match status" value="1"/>
</dbReference>
<evidence type="ECO:0000259" key="4">
    <source>
        <dbReference type="Pfam" id="PF00676"/>
    </source>
</evidence>
<evidence type="ECO:0000256" key="1">
    <source>
        <dbReference type="ARBA" id="ARBA00001964"/>
    </source>
</evidence>
<accession>A0A382EXT1</accession>